<reference evidence="1" key="1">
    <citation type="submission" date="2020-10" db="EMBL/GenBank/DDBJ databases">
        <authorList>
            <person name="Gilroy R."/>
        </authorList>
    </citation>
    <scope>NUCLEOTIDE SEQUENCE</scope>
    <source>
        <strain evidence="1">B1-3475</strain>
    </source>
</reference>
<evidence type="ECO:0000313" key="2">
    <source>
        <dbReference type="Proteomes" id="UP000823617"/>
    </source>
</evidence>
<feature type="non-terminal residue" evidence="1">
    <location>
        <position position="1"/>
    </location>
</feature>
<gene>
    <name evidence="1" type="ORF">IAC08_04955</name>
</gene>
<protein>
    <submittedName>
        <fullName evidence="1">Uncharacterized protein</fullName>
    </submittedName>
</protein>
<proteinExistence type="predicted"/>
<name>A0A9D9N0C3_9BACT</name>
<organism evidence="1 2">
    <name type="scientific">Candidatus Cryptobacteroides intestinigallinarum</name>
    <dbReference type="NCBI Taxonomy" id="2840767"/>
    <lineage>
        <taxon>Bacteria</taxon>
        <taxon>Pseudomonadati</taxon>
        <taxon>Bacteroidota</taxon>
        <taxon>Bacteroidia</taxon>
        <taxon>Bacteroidales</taxon>
        <taxon>Candidatus Cryptobacteroides</taxon>
    </lineage>
</organism>
<comment type="caution">
    <text evidence="1">The sequence shown here is derived from an EMBL/GenBank/DDBJ whole genome shotgun (WGS) entry which is preliminary data.</text>
</comment>
<dbReference type="AlphaFoldDB" id="A0A9D9N0C3"/>
<sequence>EMHNGRLRIKCTLPGVARIKVRAIAGGDNLSSDIQMGGMEITKEFAVVSRDTGAANGGWL</sequence>
<dbReference type="EMBL" id="JADIMK010000050">
    <property type="protein sequence ID" value="MBO8455733.1"/>
    <property type="molecule type" value="Genomic_DNA"/>
</dbReference>
<accession>A0A9D9N0C3</accession>
<reference evidence="1" key="2">
    <citation type="journal article" date="2021" name="PeerJ">
        <title>Extensive microbial diversity within the chicken gut microbiome revealed by metagenomics and culture.</title>
        <authorList>
            <person name="Gilroy R."/>
            <person name="Ravi A."/>
            <person name="Getino M."/>
            <person name="Pursley I."/>
            <person name="Horton D.L."/>
            <person name="Alikhan N.F."/>
            <person name="Baker D."/>
            <person name="Gharbi K."/>
            <person name="Hall N."/>
            <person name="Watson M."/>
            <person name="Adriaenssens E.M."/>
            <person name="Foster-Nyarko E."/>
            <person name="Jarju S."/>
            <person name="Secka A."/>
            <person name="Antonio M."/>
            <person name="Oren A."/>
            <person name="Chaudhuri R.R."/>
            <person name="La Ragione R."/>
            <person name="Hildebrand F."/>
            <person name="Pallen M.J."/>
        </authorList>
    </citation>
    <scope>NUCLEOTIDE SEQUENCE</scope>
    <source>
        <strain evidence="1">B1-3475</strain>
    </source>
</reference>
<dbReference type="Proteomes" id="UP000823617">
    <property type="component" value="Unassembled WGS sequence"/>
</dbReference>
<evidence type="ECO:0000313" key="1">
    <source>
        <dbReference type="EMBL" id="MBO8455733.1"/>
    </source>
</evidence>